<evidence type="ECO:0000313" key="4">
    <source>
        <dbReference type="EMBL" id="EDO37627.1"/>
    </source>
</evidence>
<name>A7SF56_NEMVE</name>
<dbReference type="InterPro" id="IPR011989">
    <property type="entry name" value="ARM-like"/>
</dbReference>
<proteinExistence type="predicted"/>
<dbReference type="SMART" id="SM00185">
    <property type="entry name" value="ARM"/>
    <property type="match status" value="5"/>
</dbReference>
<evidence type="ECO:0000259" key="3">
    <source>
        <dbReference type="Pfam" id="PF23744"/>
    </source>
</evidence>
<evidence type="ECO:0000313" key="5">
    <source>
        <dbReference type="Proteomes" id="UP000001593"/>
    </source>
</evidence>
<dbReference type="EMBL" id="DS469642">
    <property type="protein sequence ID" value="EDO37627.1"/>
    <property type="molecule type" value="Genomic_DNA"/>
</dbReference>
<dbReference type="PROSITE" id="PS50176">
    <property type="entry name" value="ARM_REPEAT"/>
    <property type="match status" value="1"/>
</dbReference>
<dbReference type="PANTHER" id="PTHR22895:SF0">
    <property type="entry name" value="ARMADILLO REPEAT-CONTAINING PROTEIN 6"/>
    <property type="match status" value="1"/>
</dbReference>
<dbReference type="OrthoDB" id="449062at2759"/>
<dbReference type="AlphaFoldDB" id="A7SF56"/>
<keyword evidence="1" id="KW-0677">Repeat</keyword>
<feature type="repeat" description="ARM" evidence="2">
    <location>
        <begin position="291"/>
        <end position="335"/>
    </location>
</feature>
<dbReference type="InterPro" id="IPR000225">
    <property type="entry name" value="Armadillo"/>
</dbReference>
<dbReference type="OMA" id="THKQPDL"/>
<gene>
    <name evidence="4" type="ORF">NEMVEDRAFT_v1g244842</name>
</gene>
<organism evidence="4 5">
    <name type="scientific">Nematostella vectensis</name>
    <name type="common">Starlet sea anemone</name>
    <dbReference type="NCBI Taxonomy" id="45351"/>
    <lineage>
        <taxon>Eukaryota</taxon>
        <taxon>Metazoa</taxon>
        <taxon>Cnidaria</taxon>
        <taxon>Anthozoa</taxon>
        <taxon>Hexacorallia</taxon>
        <taxon>Actiniaria</taxon>
        <taxon>Edwardsiidae</taxon>
        <taxon>Nematostella</taxon>
    </lineage>
</organism>
<evidence type="ECO:0000256" key="2">
    <source>
        <dbReference type="PROSITE-ProRule" id="PRU00259"/>
    </source>
</evidence>
<evidence type="ECO:0000256" key="1">
    <source>
        <dbReference type="ARBA" id="ARBA00022737"/>
    </source>
</evidence>
<dbReference type="Pfam" id="PF23744">
    <property type="entry name" value="ARM_LRRK2"/>
    <property type="match status" value="1"/>
</dbReference>
<dbReference type="STRING" id="45351.A7SF56"/>
<dbReference type="InterPro" id="IPR056597">
    <property type="entry name" value="ARM_LRRK2"/>
</dbReference>
<keyword evidence="5" id="KW-1185">Reference proteome</keyword>
<dbReference type="PANTHER" id="PTHR22895">
    <property type="entry name" value="ARMADILLO REPEAT-CONTAINING PROTEIN 6"/>
    <property type="match status" value="1"/>
</dbReference>
<accession>A7SF56</accession>
<dbReference type="InterPro" id="IPR016024">
    <property type="entry name" value="ARM-type_fold"/>
</dbReference>
<dbReference type="SUPFAM" id="SSF48371">
    <property type="entry name" value="ARM repeat"/>
    <property type="match status" value="1"/>
</dbReference>
<dbReference type="Gene3D" id="1.25.10.10">
    <property type="entry name" value="Leucine-rich Repeat Variant"/>
    <property type="match status" value="2"/>
</dbReference>
<sequence length="471" mass="51620">MNHPKKISQETFDAVVRENIEEFEMDLDEAVSDAMEQFVSQGVDLSNLITSYVRDESCEGGLRHSNPVKDALSEIQASSSNDNKDHLIKAFASFQAECNSENNRKFAASHNAIPILLSSFKAIKGDKETLCRGLEAFGTFVNGQANIIDRETIEFLCECLKDSTKQEGLLEVVLICVNHSCIKSESNRQTFVELGTIPILIDVLGIHKQNSSVIKETCFVLRVLTFDDDMSVPFGKAHEHAKQIVADNGISALMDVMEVCGENVEVVGELCATLGRLFVRDEFCKEFIDIGGLTVMLKILEEKIDHQAVVKQVCFVLRALAGNDDVKKAIVATQGMALIVASMTKHAKQAFVAEQGCAALASIALRMPDNCAAIINAGGHEVILKAMQMHPGVVGVQKQGCLAIRNLVARNPENCEPILGAGGEAQIRYAYNTYPESHDLAKAALRDLQCDVELRELWTGSGQGIQRPFYE</sequence>
<dbReference type="InParanoid" id="A7SF56"/>
<reference evidence="4 5" key="1">
    <citation type="journal article" date="2007" name="Science">
        <title>Sea anemone genome reveals ancestral eumetazoan gene repertoire and genomic organization.</title>
        <authorList>
            <person name="Putnam N.H."/>
            <person name="Srivastava M."/>
            <person name="Hellsten U."/>
            <person name="Dirks B."/>
            <person name="Chapman J."/>
            <person name="Salamov A."/>
            <person name="Terry A."/>
            <person name="Shapiro H."/>
            <person name="Lindquist E."/>
            <person name="Kapitonov V.V."/>
            <person name="Jurka J."/>
            <person name="Genikhovich G."/>
            <person name="Grigoriev I.V."/>
            <person name="Lucas S.M."/>
            <person name="Steele R.E."/>
            <person name="Finnerty J.R."/>
            <person name="Technau U."/>
            <person name="Martindale M.Q."/>
            <person name="Rokhsar D.S."/>
        </authorList>
    </citation>
    <scope>NUCLEOTIDE SEQUENCE [LARGE SCALE GENOMIC DNA]</scope>
    <source>
        <strain evidence="5">CH2 X CH6</strain>
    </source>
</reference>
<dbReference type="HOGENOM" id="CLU_039447_1_0_1"/>
<feature type="domain" description="LRRK2 ARM repeat" evidence="3">
    <location>
        <begin position="251"/>
        <end position="403"/>
    </location>
</feature>
<dbReference type="Proteomes" id="UP000001593">
    <property type="component" value="Unassembled WGS sequence"/>
</dbReference>
<dbReference type="PhylomeDB" id="A7SF56"/>
<dbReference type="eggNOG" id="KOG4199">
    <property type="taxonomic scope" value="Eukaryota"/>
</dbReference>
<protein>
    <recommendedName>
        <fullName evidence="3">LRRK2 ARM repeat domain-containing protein</fullName>
    </recommendedName>
</protein>
<dbReference type="KEGG" id="nve:5509166"/>